<proteinExistence type="predicted"/>
<evidence type="ECO:0000313" key="3">
    <source>
        <dbReference type="EMBL" id="TQL51504.1"/>
    </source>
</evidence>
<name>A0A542YU76_9MICO</name>
<evidence type="ECO:0000256" key="2">
    <source>
        <dbReference type="SAM" id="SignalP"/>
    </source>
</evidence>
<gene>
    <name evidence="3" type="ORF">FB467_2651</name>
</gene>
<sequence>MTRQRRRMSTRLAALALLGTLVIPAVASASTVPPSGTPARAPMHSGGNAPNDSLADSSCTWQHNNGNWPAEIRVHIAAGTAPTPYPNYDIVDFPAAVVRDGRTYSFQGRIRDAVSRWDTSLGSTAAGAAGFNYTNGELAFTGTLANDRVVVYHYNPTQRTPADPPLAAGNDYWRTGGVAAHWIWQGRTSSTIPSCTPRITTHTRLLRAAIYVPQYSNWHTAAERSAWENCAARDAAGPYLCRKDYDLQESVHHELGHTLGLVHATGTVPSTWAHCGEPTVDRGSGAAPRYRTSDRSVMCAGPKPFETARRTAAHLHNYESRTISRQGRDQL</sequence>
<dbReference type="AlphaFoldDB" id="A0A542YU76"/>
<comment type="caution">
    <text evidence="3">The sequence shown here is derived from an EMBL/GenBank/DDBJ whole genome shotgun (WGS) entry which is preliminary data.</text>
</comment>
<dbReference type="Gene3D" id="3.40.390.10">
    <property type="entry name" value="Collagenase (Catalytic Domain)"/>
    <property type="match status" value="1"/>
</dbReference>
<evidence type="ECO:0000256" key="1">
    <source>
        <dbReference type="SAM" id="MobiDB-lite"/>
    </source>
</evidence>
<dbReference type="GO" id="GO:0008237">
    <property type="term" value="F:metallopeptidase activity"/>
    <property type="evidence" value="ECO:0007669"/>
    <property type="project" value="InterPro"/>
</dbReference>
<reference evidence="3 4" key="1">
    <citation type="submission" date="2019-06" db="EMBL/GenBank/DDBJ databases">
        <title>Sequencing the genomes of 1000 actinobacteria strains.</title>
        <authorList>
            <person name="Klenk H.-P."/>
        </authorList>
    </citation>
    <scope>NUCLEOTIDE SEQUENCE [LARGE SCALE GENOMIC DNA]</scope>
    <source>
        <strain evidence="3 4">DSM 12335</strain>
    </source>
</reference>
<feature type="region of interest" description="Disordered" evidence="1">
    <location>
        <begin position="30"/>
        <end position="60"/>
    </location>
</feature>
<organism evidence="3 4">
    <name type="scientific">Ornithinicoccus hortensis</name>
    <dbReference type="NCBI Taxonomy" id="82346"/>
    <lineage>
        <taxon>Bacteria</taxon>
        <taxon>Bacillati</taxon>
        <taxon>Actinomycetota</taxon>
        <taxon>Actinomycetes</taxon>
        <taxon>Micrococcales</taxon>
        <taxon>Intrasporangiaceae</taxon>
        <taxon>Ornithinicoccus</taxon>
    </lineage>
</organism>
<keyword evidence="4" id="KW-1185">Reference proteome</keyword>
<feature type="signal peptide" evidence="2">
    <location>
        <begin position="1"/>
        <end position="29"/>
    </location>
</feature>
<keyword evidence="2" id="KW-0732">Signal</keyword>
<protein>
    <recommendedName>
        <fullName evidence="5">Matrixin</fullName>
    </recommendedName>
</protein>
<dbReference type="InterPro" id="IPR024079">
    <property type="entry name" value="MetalloPept_cat_dom_sf"/>
</dbReference>
<evidence type="ECO:0008006" key="5">
    <source>
        <dbReference type="Google" id="ProtNLM"/>
    </source>
</evidence>
<feature type="chain" id="PRO_5021997688" description="Matrixin" evidence="2">
    <location>
        <begin position="30"/>
        <end position="331"/>
    </location>
</feature>
<accession>A0A542YU76</accession>
<dbReference type="SUPFAM" id="SSF55486">
    <property type="entry name" value="Metalloproteases ('zincins'), catalytic domain"/>
    <property type="match status" value="1"/>
</dbReference>
<dbReference type="Proteomes" id="UP000319516">
    <property type="component" value="Unassembled WGS sequence"/>
</dbReference>
<dbReference type="EMBL" id="VFOP01000001">
    <property type="protein sequence ID" value="TQL51504.1"/>
    <property type="molecule type" value="Genomic_DNA"/>
</dbReference>
<feature type="compositionally biased region" description="Polar residues" evidence="1">
    <location>
        <begin position="48"/>
        <end position="60"/>
    </location>
</feature>
<evidence type="ECO:0000313" key="4">
    <source>
        <dbReference type="Proteomes" id="UP000319516"/>
    </source>
</evidence>